<evidence type="ECO:0000313" key="2">
    <source>
        <dbReference type="EMBL" id="CUJ82856.1"/>
    </source>
</evidence>
<dbReference type="Pfam" id="PF00144">
    <property type="entry name" value="Beta-lactamase"/>
    <property type="match status" value="1"/>
</dbReference>
<gene>
    <name evidence="2" type="primary">nylB_1</name>
    <name evidence="2" type="ORF">RUE5091_00039</name>
</gene>
<feature type="domain" description="Beta-lactamase-related" evidence="1">
    <location>
        <begin position="79"/>
        <end position="353"/>
    </location>
</feature>
<dbReference type="RefSeq" id="WP_058279880.1">
    <property type="nucleotide sequence ID" value="NZ_CYUD01000001.1"/>
</dbReference>
<reference evidence="3" key="1">
    <citation type="submission" date="2015-09" db="EMBL/GenBank/DDBJ databases">
        <authorList>
            <person name="Rodrigo-Torres L."/>
            <person name="Arahal D.R."/>
        </authorList>
    </citation>
    <scope>NUCLEOTIDE SEQUENCE [LARGE SCALE GENOMIC DNA]</scope>
    <source>
        <strain evidence="3">CECT 5091</strain>
    </source>
</reference>
<dbReference type="InterPro" id="IPR012338">
    <property type="entry name" value="Beta-lactam/transpept-like"/>
</dbReference>
<dbReference type="PANTHER" id="PTHR43283:SF7">
    <property type="entry name" value="BETA-LACTAMASE-RELATED DOMAIN-CONTAINING PROTEIN"/>
    <property type="match status" value="1"/>
</dbReference>
<dbReference type="InterPro" id="IPR001466">
    <property type="entry name" value="Beta-lactam-related"/>
</dbReference>
<accession>A0A0N7M829</accession>
<dbReference type="EC" id="3.5.1.46" evidence="2"/>
<dbReference type="OrthoDB" id="9814204at2"/>
<dbReference type="STRING" id="1715692.RUE5091_00039"/>
<dbReference type="Gene3D" id="3.40.710.10">
    <property type="entry name" value="DD-peptidase/beta-lactamase superfamily"/>
    <property type="match status" value="1"/>
</dbReference>
<evidence type="ECO:0000313" key="3">
    <source>
        <dbReference type="Proteomes" id="UP000051260"/>
    </source>
</evidence>
<dbReference type="AlphaFoldDB" id="A0A0N7M829"/>
<dbReference type="PANTHER" id="PTHR43283">
    <property type="entry name" value="BETA-LACTAMASE-RELATED"/>
    <property type="match status" value="1"/>
</dbReference>
<proteinExistence type="predicted"/>
<protein>
    <submittedName>
        <fullName evidence="2">6-aminohexanoate-dimer hydrolase</fullName>
        <ecNumber evidence="2">3.5.1.46</ecNumber>
    </submittedName>
</protein>
<dbReference type="EMBL" id="CYUD01000001">
    <property type="protein sequence ID" value="CUJ82856.1"/>
    <property type="molecule type" value="Genomic_DNA"/>
</dbReference>
<dbReference type="SUPFAM" id="SSF56601">
    <property type="entry name" value="beta-lactamase/transpeptidase-like"/>
    <property type="match status" value="1"/>
</dbReference>
<dbReference type="Proteomes" id="UP000051260">
    <property type="component" value="Unassembled WGS sequence"/>
</dbReference>
<dbReference type="GO" id="GO:0019875">
    <property type="term" value="F:6-aminohexanoate-dimer hydrolase activity"/>
    <property type="evidence" value="ECO:0007669"/>
    <property type="project" value="UniProtKB-EC"/>
</dbReference>
<keyword evidence="3" id="KW-1185">Reference proteome</keyword>
<dbReference type="InterPro" id="IPR050789">
    <property type="entry name" value="Diverse_Enzym_Activities"/>
</dbReference>
<evidence type="ECO:0000259" key="1">
    <source>
        <dbReference type="Pfam" id="PF00144"/>
    </source>
</evidence>
<keyword evidence="2" id="KW-0378">Hydrolase</keyword>
<sequence length="380" mass="41906">MSRHRIIPNPDLTVGDDNKQRWNQPEFRRHGFHNAHRLFRRCLMVRSREVLELESAEQNLCARVPELAEMLAHPAFSAFCCLKDDQIILEKAANDFSALAPHSIQSVTKLHIHIIIGRLLGQGHLSLDAQVCDYLPDMGSGYAKATVQSLLDMSVDNDFTEDYADPKADCYAEEVALGWRLPDADEAETTLAEFAASITGFRANSGVRQADYKSANTDVLTLIAAKVSPIPLAEQIEEIVDASGYEGAFHISLSKDGYPAFSGGGCLCVRDLARFGLLLAREGRDLYGRTMANTSFLQETLIRHAPAMTPPKNWLKYSNQIMTDGRLIGHAGYGGQFLMVDMVSGTSCAFLSVLENDSGYDDAYMGELATTLRDVCFSVI</sequence>
<organism evidence="2 3">
    <name type="scientific">Ruegeria denitrificans</name>
    <dbReference type="NCBI Taxonomy" id="1715692"/>
    <lineage>
        <taxon>Bacteria</taxon>
        <taxon>Pseudomonadati</taxon>
        <taxon>Pseudomonadota</taxon>
        <taxon>Alphaproteobacteria</taxon>
        <taxon>Rhodobacterales</taxon>
        <taxon>Roseobacteraceae</taxon>
        <taxon>Ruegeria</taxon>
    </lineage>
</organism>
<name>A0A0N7M829_9RHOB</name>